<keyword evidence="5" id="KW-0805">Transcription regulation</keyword>
<comment type="function">
    <text evidence="7">Responsible for the coupling of flagellin expression to flagellar assembly by preventing expression of the flagellin genes when a component of the middle class of proteins is defective. It negatively regulates flagellar genes by inhibiting the activity of FliA by directly binding to FliA.</text>
</comment>
<evidence type="ECO:0000256" key="6">
    <source>
        <dbReference type="ARBA" id="ARBA00023163"/>
    </source>
</evidence>
<feature type="compositionally biased region" description="Basic and acidic residues" evidence="9">
    <location>
        <begin position="19"/>
        <end position="34"/>
    </location>
</feature>
<dbReference type="GO" id="GO:0045892">
    <property type="term" value="P:negative regulation of DNA-templated transcription"/>
    <property type="evidence" value="ECO:0007669"/>
    <property type="project" value="InterPro"/>
</dbReference>
<evidence type="ECO:0000313" key="11">
    <source>
        <dbReference type="EMBL" id="MQY51612.1"/>
    </source>
</evidence>
<evidence type="ECO:0000313" key="12">
    <source>
        <dbReference type="Proteomes" id="UP000480275"/>
    </source>
</evidence>
<evidence type="ECO:0000256" key="3">
    <source>
        <dbReference type="ARBA" id="ARBA00022491"/>
    </source>
</evidence>
<dbReference type="NCBIfam" id="TIGR03824">
    <property type="entry name" value="FlgM_jcvi"/>
    <property type="match status" value="1"/>
</dbReference>
<comment type="caution">
    <text evidence="11">The sequence shown here is derived from an EMBL/GenBank/DDBJ whole genome shotgun (WGS) entry which is preliminary data.</text>
</comment>
<keyword evidence="11" id="KW-0969">Cilium</keyword>
<evidence type="ECO:0000259" key="10">
    <source>
        <dbReference type="Pfam" id="PF04316"/>
    </source>
</evidence>
<proteinExistence type="inferred from homology"/>
<protein>
    <recommendedName>
        <fullName evidence="2">Negative regulator of flagellin synthesis</fullName>
    </recommendedName>
    <alternativeName>
        <fullName evidence="8">Anti-sigma-28 factor</fullName>
    </alternativeName>
</protein>
<evidence type="ECO:0000256" key="2">
    <source>
        <dbReference type="ARBA" id="ARBA00017823"/>
    </source>
</evidence>
<keyword evidence="6" id="KW-0804">Transcription</keyword>
<keyword evidence="4" id="KW-1005">Bacterial flagellum biogenesis</keyword>
<dbReference type="AlphaFoldDB" id="A0A6L5JXR0"/>
<dbReference type="InterPro" id="IPR007412">
    <property type="entry name" value="FlgM"/>
</dbReference>
<name>A0A6L5JXR0_RHOTE</name>
<dbReference type="InterPro" id="IPR035890">
    <property type="entry name" value="Anti-sigma-28_factor_FlgM_sf"/>
</dbReference>
<evidence type="ECO:0000256" key="5">
    <source>
        <dbReference type="ARBA" id="ARBA00023015"/>
    </source>
</evidence>
<gene>
    <name evidence="11" type="primary">flgM</name>
    <name evidence="11" type="ORF">GHK24_07490</name>
</gene>
<dbReference type="InterPro" id="IPR031316">
    <property type="entry name" value="FlgM_C"/>
</dbReference>
<dbReference type="SUPFAM" id="SSF101498">
    <property type="entry name" value="Anti-sigma factor FlgM"/>
    <property type="match status" value="1"/>
</dbReference>
<feature type="compositionally biased region" description="Polar residues" evidence="9">
    <location>
        <begin position="37"/>
        <end position="46"/>
    </location>
</feature>
<dbReference type="Proteomes" id="UP000480275">
    <property type="component" value="Unassembled WGS sequence"/>
</dbReference>
<dbReference type="EMBL" id="WIXJ01000004">
    <property type="protein sequence ID" value="MQY51612.1"/>
    <property type="molecule type" value="Genomic_DNA"/>
</dbReference>
<sequence length="129" mass="13530">MRNFCAICTKVAAPSADITDRRSNAERSTVKIERPVTPSTGFNTSETRVRTTPAAGSAPTPASAEATAVRLSGFAAQIKSSQGEAPVDTAKVAQIRQAISEGRFSINADAIAGRLVDSARELVQAGRRN</sequence>
<keyword evidence="11" id="KW-0966">Cell projection</keyword>
<comment type="similarity">
    <text evidence="1">Belongs to the FlgM family.</text>
</comment>
<evidence type="ECO:0000256" key="7">
    <source>
        <dbReference type="ARBA" id="ARBA00024739"/>
    </source>
</evidence>
<evidence type="ECO:0000256" key="9">
    <source>
        <dbReference type="SAM" id="MobiDB-lite"/>
    </source>
</evidence>
<keyword evidence="11" id="KW-0282">Flagellum</keyword>
<feature type="region of interest" description="Disordered" evidence="9">
    <location>
        <begin position="19"/>
        <end position="62"/>
    </location>
</feature>
<evidence type="ECO:0000256" key="8">
    <source>
        <dbReference type="ARBA" id="ARBA00030117"/>
    </source>
</evidence>
<evidence type="ECO:0000256" key="4">
    <source>
        <dbReference type="ARBA" id="ARBA00022795"/>
    </source>
</evidence>
<feature type="domain" description="Anti-sigma-28 factor FlgM C-terminal" evidence="10">
    <location>
        <begin position="69"/>
        <end position="117"/>
    </location>
</feature>
<dbReference type="GO" id="GO:0044781">
    <property type="term" value="P:bacterial-type flagellum organization"/>
    <property type="evidence" value="ECO:0007669"/>
    <property type="project" value="UniProtKB-KW"/>
</dbReference>
<keyword evidence="3" id="KW-0678">Repressor</keyword>
<reference evidence="11 12" key="1">
    <citation type="submission" date="2019-10" db="EMBL/GenBank/DDBJ databases">
        <title>Whole-genome sequence of the purple nonsulfur photosynthetic bacterium Rhodocyclus tenuis.</title>
        <authorList>
            <person name="Kyndt J.A."/>
            <person name="Meyer T.E."/>
        </authorList>
    </citation>
    <scope>NUCLEOTIDE SEQUENCE [LARGE SCALE GENOMIC DNA]</scope>
    <source>
        <strain evidence="11 12">DSM 110</strain>
    </source>
</reference>
<organism evidence="11 12">
    <name type="scientific">Rhodocyclus tenuis</name>
    <name type="common">Rhodospirillum tenue</name>
    <dbReference type="NCBI Taxonomy" id="1066"/>
    <lineage>
        <taxon>Bacteria</taxon>
        <taxon>Pseudomonadati</taxon>
        <taxon>Pseudomonadota</taxon>
        <taxon>Betaproteobacteria</taxon>
        <taxon>Rhodocyclales</taxon>
        <taxon>Rhodocyclaceae</taxon>
        <taxon>Rhodocyclus</taxon>
    </lineage>
</organism>
<accession>A0A6L5JXR0</accession>
<evidence type="ECO:0000256" key="1">
    <source>
        <dbReference type="ARBA" id="ARBA00005322"/>
    </source>
</evidence>
<feature type="compositionally biased region" description="Low complexity" evidence="9">
    <location>
        <begin position="51"/>
        <end position="62"/>
    </location>
</feature>
<dbReference type="OrthoDB" id="9181369at2"/>
<dbReference type="Pfam" id="PF04316">
    <property type="entry name" value="FlgM"/>
    <property type="match status" value="1"/>
</dbReference>